<accession>A0A314UY86</accession>
<evidence type="ECO:0000259" key="1">
    <source>
        <dbReference type="Pfam" id="PF11955"/>
    </source>
</evidence>
<feature type="domain" description="PORR" evidence="1">
    <location>
        <begin position="1"/>
        <end position="94"/>
    </location>
</feature>
<dbReference type="GO" id="GO:0003723">
    <property type="term" value="F:RNA binding"/>
    <property type="evidence" value="ECO:0007669"/>
    <property type="project" value="InterPro"/>
</dbReference>
<dbReference type="AlphaFoldDB" id="A0A314UY86"/>
<proteinExistence type="predicted"/>
<organism evidence="2 3">
    <name type="scientific">Prunus yedoensis var. nudiflora</name>
    <dbReference type="NCBI Taxonomy" id="2094558"/>
    <lineage>
        <taxon>Eukaryota</taxon>
        <taxon>Viridiplantae</taxon>
        <taxon>Streptophyta</taxon>
        <taxon>Embryophyta</taxon>
        <taxon>Tracheophyta</taxon>
        <taxon>Spermatophyta</taxon>
        <taxon>Magnoliopsida</taxon>
        <taxon>eudicotyledons</taxon>
        <taxon>Gunneridae</taxon>
        <taxon>Pentapetalae</taxon>
        <taxon>rosids</taxon>
        <taxon>fabids</taxon>
        <taxon>Rosales</taxon>
        <taxon>Rosaceae</taxon>
        <taxon>Amygdaloideae</taxon>
        <taxon>Amygdaleae</taxon>
        <taxon>Prunus</taxon>
    </lineage>
</organism>
<evidence type="ECO:0000313" key="3">
    <source>
        <dbReference type="Proteomes" id="UP000250321"/>
    </source>
</evidence>
<sequence>MSRSRMLPLRAVLKVGRELGLPDDFEDSVISRNSHLFQLCDAHEPNTHNLKLFDVIPDKFTATVENWRVEEYCKEGCNVDRAEIQFCFKHGYPLEEWIGVKGGDSLVGDGNHEEGNDGVELQVPEAMMIGRRRQRGGKREGVVGLGRVRLWGLKVDGRT</sequence>
<comment type="caution">
    <text evidence="2">The sequence shown here is derived from an EMBL/GenBank/DDBJ whole genome shotgun (WGS) entry which is preliminary data.</text>
</comment>
<evidence type="ECO:0000313" key="2">
    <source>
        <dbReference type="EMBL" id="PQM42371.1"/>
    </source>
</evidence>
<keyword evidence="3" id="KW-1185">Reference proteome</keyword>
<reference evidence="2 3" key="1">
    <citation type="submission" date="2018-02" db="EMBL/GenBank/DDBJ databases">
        <title>Draft genome of wild Prunus yedoensis var. nudiflora.</title>
        <authorList>
            <person name="Baek S."/>
            <person name="Kim J.-H."/>
            <person name="Choi K."/>
            <person name="Kim G.-B."/>
            <person name="Cho A."/>
            <person name="Jang H."/>
            <person name="Shin C.-H."/>
            <person name="Yu H.-J."/>
            <person name="Mun J.-H."/>
        </authorList>
    </citation>
    <scope>NUCLEOTIDE SEQUENCE [LARGE SCALE GENOMIC DNA]</scope>
    <source>
        <strain evidence="3">cv. Jeju island</strain>
        <tissue evidence="2">Leaf</tissue>
    </source>
</reference>
<protein>
    <submittedName>
        <fullName evidence="2">Protein ROOT PRIMORDIUM DEFECTIVE 1</fullName>
    </submittedName>
</protein>
<dbReference type="Proteomes" id="UP000250321">
    <property type="component" value="Unassembled WGS sequence"/>
</dbReference>
<dbReference type="InterPro" id="IPR021099">
    <property type="entry name" value="PORR_domain"/>
</dbReference>
<dbReference type="STRING" id="2094558.A0A314UY86"/>
<dbReference type="OrthoDB" id="1894875at2759"/>
<dbReference type="EMBL" id="PJQY01002836">
    <property type="protein sequence ID" value="PQM42371.1"/>
    <property type="molecule type" value="Genomic_DNA"/>
</dbReference>
<gene>
    <name evidence="2" type="ORF">Pyn_00018</name>
</gene>
<dbReference type="Pfam" id="PF11955">
    <property type="entry name" value="PORR"/>
    <property type="match status" value="1"/>
</dbReference>
<name>A0A314UY86_PRUYE</name>